<keyword evidence="1" id="KW-1133">Transmembrane helix</keyword>
<dbReference type="Proteomes" id="UP000501240">
    <property type="component" value="Chromosome"/>
</dbReference>
<feature type="transmembrane region" description="Helical" evidence="1">
    <location>
        <begin position="26"/>
        <end position="44"/>
    </location>
</feature>
<dbReference type="EMBL" id="CP053892">
    <property type="protein sequence ID" value="QKG19572.1"/>
    <property type="molecule type" value="Genomic_DNA"/>
</dbReference>
<sequence>MPDEREPGRAAQGAADTGPGKALNDLGIGLFLVLLGVACAAGTLGLRWEALLVWPLWAALLVFALRRRRDSLPQRAWLQGTVLRIEDRSGVHECDLAAATEARLGSTTVMRGEPSFGVLTSRDALTGDRVRYVFRGEDGRPLKPDDVRALAEALDAGPQKPMAARLREIAAHGREPTSAERVDWSHRITR</sequence>
<keyword evidence="1" id="KW-0472">Membrane</keyword>
<protein>
    <submittedName>
        <fullName evidence="2">Heavy metal translocating P-type ATPase</fullName>
    </submittedName>
</protein>
<dbReference type="RefSeq" id="WP_173093661.1">
    <property type="nucleotide sequence ID" value="NZ_CP053892.1"/>
</dbReference>
<evidence type="ECO:0000256" key="1">
    <source>
        <dbReference type="SAM" id="Phobius"/>
    </source>
</evidence>
<evidence type="ECO:0000313" key="3">
    <source>
        <dbReference type="Proteomes" id="UP000501240"/>
    </source>
</evidence>
<feature type="transmembrane region" description="Helical" evidence="1">
    <location>
        <begin position="50"/>
        <end position="66"/>
    </location>
</feature>
<reference evidence="2 3" key="1">
    <citation type="submission" date="2020-05" db="EMBL/GenBank/DDBJ databases">
        <title>Actinomadura verrucosospora NRRL-B18236 (PFL_A860) Genome sequencing and assembly.</title>
        <authorList>
            <person name="Samborskyy M."/>
        </authorList>
    </citation>
    <scope>NUCLEOTIDE SEQUENCE [LARGE SCALE GENOMIC DNA]</scope>
    <source>
        <strain evidence="2 3">NRRL:B18236</strain>
    </source>
</reference>
<gene>
    <name evidence="2" type="ORF">ACTIVE_1208</name>
</gene>
<dbReference type="AlphaFoldDB" id="A0A7D3VV86"/>
<keyword evidence="3" id="KW-1185">Reference proteome</keyword>
<proteinExistence type="predicted"/>
<accession>A0A7D3VV86</accession>
<name>A0A7D3VV86_ACTVE</name>
<organism evidence="2 3">
    <name type="scientific">Actinomadura verrucosospora</name>
    <dbReference type="NCBI Taxonomy" id="46165"/>
    <lineage>
        <taxon>Bacteria</taxon>
        <taxon>Bacillati</taxon>
        <taxon>Actinomycetota</taxon>
        <taxon>Actinomycetes</taxon>
        <taxon>Streptosporangiales</taxon>
        <taxon>Thermomonosporaceae</taxon>
        <taxon>Actinomadura</taxon>
    </lineage>
</organism>
<keyword evidence="1" id="KW-0812">Transmembrane</keyword>
<evidence type="ECO:0000313" key="2">
    <source>
        <dbReference type="EMBL" id="QKG19572.1"/>
    </source>
</evidence>